<proteinExistence type="predicted"/>
<dbReference type="AlphaFoldDB" id="E2A0U6"/>
<dbReference type="Proteomes" id="UP000000311">
    <property type="component" value="Unassembled WGS sequence"/>
</dbReference>
<dbReference type="OrthoDB" id="10256829at2759"/>
<accession>E2A0U6</accession>
<dbReference type="FunCoup" id="E2A0U6">
    <property type="interactions" value="5"/>
</dbReference>
<dbReference type="OMA" id="DICPMIY"/>
<keyword evidence="2" id="KW-1185">Reference proteome</keyword>
<organism evidence="2">
    <name type="scientific">Camponotus floridanus</name>
    <name type="common">Florida carpenter ant</name>
    <dbReference type="NCBI Taxonomy" id="104421"/>
    <lineage>
        <taxon>Eukaryota</taxon>
        <taxon>Metazoa</taxon>
        <taxon>Ecdysozoa</taxon>
        <taxon>Arthropoda</taxon>
        <taxon>Hexapoda</taxon>
        <taxon>Insecta</taxon>
        <taxon>Pterygota</taxon>
        <taxon>Neoptera</taxon>
        <taxon>Endopterygota</taxon>
        <taxon>Hymenoptera</taxon>
        <taxon>Apocrita</taxon>
        <taxon>Aculeata</taxon>
        <taxon>Formicoidea</taxon>
        <taxon>Formicidae</taxon>
        <taxon>Formicinae</taxon>
        <taxon>Camponotus</taxon>
    </lineage>
</organism>
<dbReference type="STRING" id="104421.E2A0U6"/>
<gene>
    <name evidence="1" type="ORF">EAG_11291</name>
</gene>
<sequence length="750" mass="84575">MHRFRQDGIEKNPTVLEQSGVLPYRTAGQAQKYAQILNFIPQKSIAFPYDIISDIERCTLHFMLSSSIEIFERGDEGTVCRYADNAYRYARSVDNNYSVNTNFNIPDEVETLTPEQIDVITNHKNGITEDTIDPNAFYPELPPNHPKSARILAFPPRSRCPVENGVIKTNWGPVSAGSLIAGIAAGLQPEIVKLSDVFPNESPERRENLSRFSLDNKWIATLAGDLAEVILIQGPTNEKLSVGVNGNWNSSFVPRWYFLNSNEKLQFTTAEIRGDLDGLILANEIESLYSKIPTLKLSQILHMYYSPRGLLNPSIRACNRKMLFKTLTGNSTLQAYSASLVLEEYLHKATIDDNVIERFAMQAVKELSQYIDSSMNKDLSCEDTEKEKFNNVQVAIDLTIILDTTWPFDLIQPTIANILDKIEINQYNSQFTIINGYDSNIIINTTNNILDFGYYNITNYRNVSSGFDFAKLLEKLISFEKKKLDDERHGLGNAKSSVVLIIPYTSSVSNTDKDYCIEQIRQMQEQIPDTMLLILTHGSIDRWSDFVSNPTTDLFSTTFIDNMQGTSTIVDLISRIKQVPQRLINTQCGADYSVVGASNSFIDYIEPDTMIIYRLHPNYFFSSDSDHISTIKIEGSGWGDLKICSSRYFISNFNSTEDTSVSCTSINSNSHTVTFSCNEAGLIHLCSSLYLSIIANSSVTNYQCTDTEVCRFPNMIKYTISYENLVCVSSAHINMLSITVLLISMIYIFL</sequence>
<evidence type="ECO:0000313" key="2">
    <source>
        <dbReference type="Proteomes" id="UP000000311"/>
    </source>
</evidence>
<evidence type="ECO:0000313" key="1">
    <source>
        <dbReference type="EMBL" id="EFN72999.1"/>
    </source>
</evidence>
<name>E2A0U6_CAMFO</name>
<dbReference type="EMBL" id="GL435626">
    <property type="protein sequence ID" value="EFN72999.1"/>
    <property type="molecule type" value="Genomic_DNA"/>
</dbReference>
<protein>
    <submittedName>
        <fullName evidence="1">N-acetylmuramoyl-L-alanine amidase</fullName>
    </submittedName>
</protein>
<dbReference type="InParanoid" id="E2A0U6"/>
<reference evidence="1 2" key="1">
    <citation type="journal article" date="2010" name="Science">
        <title>Genomic comparison of the ants Camponotus floridanus and Harpegnathos saltator.</title>
        <authorList>
            <person name="Bonasio R."/>
            <person name="Zhang G."/>
            <person name="Ye C."/>
            <person name="Mutti N.S."/>
            <person name="Fang X."/>
            <person name="Qin N."/>
            <person name="Donahue G."/>
            <person name="Yang P."/>
            <person name="Li Q."/>
            <person name="Li C."/>
            <person name="Zhang P."/>
            <person name="Huang Z."/>
            <person name="Berger S.L."/>
            <person name="Reinberg D."/>
            <person name="Wang J."/>
            <person name="Liebig J."/>
        </authorList>
    </citation>
    <scope>NUCLEOTIDE SEQUENCE [LARGE SCALE GENOMIC DNA]</scope>
    <source>
        <strain evidence="2">C129</strain>
    </source>
</reference>